<feature type="transmembrane region" description="Helical" evidence="2">
    <location>
        <begin position="27"/>
        <end position="47"/>
    </location>
</feature>
<evidence type="ECO:0000313" key="4">
    <source>
        <dbReference type="Proteomes" id="UP000785783"/>
    </source>
</evidence>
<feature type="transmembrane region" description="Helical" evidence="2">
    <location>
        <begin position="68"/>
        <end position="88"/>
    </location>
</feature>
<dbReference type="InterPro" id="IPR007313">
    <property type="entry name" value="FxsA"/>
</dbReference>
<sequence>MGLLALFLLIILPVIEIYLFIEIGGALGTGWAILLIFMTAALGVTAMRRQGLAVLQEAQAAQGRGRPPIGAVAHGILILMGGGLLLLPGFFTDALGLLCLLRPVRLFLIAAVLEALLPHIVRMRPGAGGHAQSKGGAGRAVDDKTIEGDYRVDDE</sequence>
<name>A0A937HDN4_9PROT</name>
<dbReference type="PANTHER" id="PTHR35335">
    <property type="entry name" value="UPF0716 PROTEIN FXSA"/>
    <property type="match status" value="1"/>
</dbReference>
<organism evidence="3 4">
    <name type="scientific">PS1 clade bacterium</name>
    <dbReference type="NCBI Taxonomy" id="2175152"/>
    <lineage>
        <taxon>Bacteria</taxon>
        <taxon>Pseudomonadati</taxon>
        <taxon>Pseudomonadota</taxon>
        <taxon>Alphaproteobacteria</taxon>
        <taxon>PS1 clade</taxon>
    </lineage>
</organism>
<keyword evidence="2" id="KW-0472">Membrane</keyword>
<evidence type="ECO:0000256" key="2">
    <source>
        <dbReference type="SAM" id="Phobius"/>
    </source>
</evidence>
<dbReference type="EMBL" id="JADHOK010000072">
    <property type="protein sequence ID" value="MBL6762110.1"/>
    <property type="molecule type" value="Genomic_DNA"/>
</dbReference>
<reference evidence="3" key="1">
    <citation type="submission" date="2020-10" db="EMBL/GenBank/DDBJ databases">
        <title>Microbiome of the Black Sea water column analyzed by genome centric metagenomics.</title>
        <authorList>
            <person name="Cabello-Yeves P.J."/>
            <person name="Callieri C."/>
            <person name="Picazo A."/>
            <person name="Mehrshad M."/>
            <person name="Haro-Moreno J.M."/>
            <person name="Roda-Garcia J."/>
            <person name="Dzembekova N."/>
            <person name="Slabakova V."/>
            <person name="Slabakova N."/>
            <person name="Moncheva S."/>
            <person name="Rodriguez-Valera F."/>
        </authorList>
    </citation>
    <scope>NUCLEOTIDE SEQUENCE</scope>
    <source>
        <strain evidence="3">BS307-5m-G5</strain>
    </source>
</reference>
<dbReference type="AlphaFoldDB" id="A0A937HDN4"/>
<gene>
    <name evidence="3" type="ORF">ISQ19_05370</name>
</gene>
<protein>
    <submittedName>
        <fullName evidence="3">FxsA family protein</fullName>
    </submittedName>
</protein>
<keyword evidence="2" id="KW-0812">Transmembrane</keyword>
<feature type="compositionally biased region" description="Basic and acidic residues" evidence="1">
    <location>
        <begin position="140"/>
        <end position="155"/>
    </location>
</feature>
<comment type="caution">
    <text evidence="3">The sequence shown here is derived from an EMBL/GenBank/DDBJ whole genome shotgun (WGS) entry which is preliminary data.</text>
</comment>
<evidence type="ECO:0000313" key="3">
    <source>
        <dbReference type="EMBL" id="MBL6762110.1"/>
    </source>
</evidence>
<proteinExistence type="predicted"/>
<evidence type="ECO:0000256" key="1">
    <source>
        <dbReference type="SAM" id="MobiDB-lite"/>
    </source>
</evidence>
<dbReference type="NCBIfam" id="NF008528">
    <property type="entry name" value="PRK11463.1-2"/>
    <property type="match status" value="1"/>
</dbReference>
<dbReference type="Pfam" id="PF04186">
    <property type="entry name" value="FxsA"/>
    <property type="match status" value="1"/>
</dbReference>
<dbReference type="GO" id="GO:0016020">
    <property type="term" value="C:membrane"/>
    <property type="evidence" value="ECO:0007669"/>
    <property type="project" value="InterPro"/>
</dbReference>
<dbReference type="PANTHER" id="PTHR35335:SF1">
    <property type="entry name" value="UPF0716 PROTEIN FXSA"/>
    <property type="match status" value="1"/>
</dbReference>
<feature type="region of interest" description="Disordered" evidence="1">
    <location>
        <begin position="128"/>
        <end position="155"/>
    </location>
</feature>
<dbReference type="Proteomes" id="UP000785783">
    <property type="component" value="Unassembled WGS sequence"/>
</dbReference>
<accession>A0A937HDN4</accession>
<keyword evidence="2" id="KW-1133">Transmembrane helix</keyword>